<feature type="transmembrane region" description="Helical" evidence="7">
    <location>
        <begin position="6"/>
        <end position="26"/>
    </location>
</feature>
<dbReference type="eggNOG" id="KOG4668">
    <property type="taxonomic scope" value="Eukaryota"/>
</dbReference>
<keyword evidence="5 7" id="KW-0472">Membrane</keyword>
<dbReference type="InterPro" id="IPR001750">
    <property type="entry name" value="ND/Mrp_TM"/>
</dbReference>
<feature type="non-terminal residue" evidence="9">
    <location>
        <position position="348"/>
    </location>
</feature>
<dbReference type="PhylomeDB" id="A8DVT7"/>
<evidence type="ECO:0000256" key="2">
    <source>
        <dbReference type="ARBA" id="ARBA00012944"/>
    </source>
</evidence>
<feature type="domain" description="NADH:quinone oxidoreductase/Mrp antiporter transmembrane" evidence="8">
    <location>
        <begin position="124"/>
        <end position="347"/>
    </location>
</feature>
<comment type="subcellular location">
    <subcellularLocation>
        <location evidence="1">Membrane</location>
        <topology evidence="1">Multi-pass membrane protein</topology>
    </subcellularLocation>
</comment>
<reference evidence="9 10" key="1">
    <citation type="journal article" date="2007" name="Science">
        <title>Sea anemone genome reveals ancestral eumetazoan gene repertoire and genomic organization.</title>
        <authorList>
            <person name="Putnam N.H."/>
            <person name="Srivastava M."/>
            <person name="Hellsten U."/>
            <person name="Dirks B."/>
            <person name="Chapman J."/>
            <person name="Salamov A."/>
            <person name="Terry A."/>
            <person name="Shapiro H."/>
            <person name="Lindquist E."/>
            <person name="Kapitonov V.V."/>
            <person name="Jurka J."/>
            <person name="Genikhovich G."/>
            <person name="Grigoriev I.V."/>
            <person name="Lucas S.M."/>
            <person name="Steele R.E."/>
            <person name="Finnerty J.R."/>
            <person name="Technau U."/>
            <person name="Martindale M.Q."/>
            <person name="Rokhsar D.S."/>
        </authorList>
    </citation>
    <scope>NUCLEOTIDE SEQUENCE [LARGE SCALE GENOMIC DNA]</scope>
    <source>
        <strain evidence="10">CH2 X CH6</strain>
    </source>
</reference>
<evidence type="ECO:0000256" key="3">
    <source>
        <dbReference type="ARBA" id="ARBA00022692"/>
    </source>
</evidence>
<dbReference type="GO" id="GO:0008137">
    <property type="term" value="F:NADH dehydrogenase (ubiquinone) activity"/>
    <property type="evidence" value="ECO:0007669"/>
    <property type="project" value="UniProtKB-EC"/>
</dbReference>
<dbReference type="EC" id="7.1.1.2" evidence="2"/>
<evidence type="ECO:0000256" key="7">
    <source>
        <dbReference type="SAM" id="Phobius"/>
    </source>
</evidence>
<protein>
    <recommendedName>
        <fullName evidence="2">NADH:ubiquinone reductase (H(+)-translocating)</fullName>
        <ecNumber evidence="2">7.1.1.2</ecNumber>
    </recommendedName>
</protein>
<evidence type="ECO:0000256" key="1">
    <source>
        <dbReference type="ARBA" id="ARBA00004141"/>
    </source>
</evidence>
<feature type="transmembrane region" description="Helical" evidence="7">
    <location>
        <begin position="73"/>
        <end position="92"/>
    </location>
</feature>
<dbReference type="PANTHER" id="PTHR22773">
    <property type="entry name" value="NADH DEHYDROGENASE"/>
    <property type="match status" value="1"/>
</dbReference>
<evidence type="ECO:0000313" key="10">
    <source>
        <dbReference type="Proteomes" id="UP000001593"/>
    </source>
</evidence>
<organism evidence="9 10">
    <name type="scientific">Nematostella vectensis</name>
    <name type="common">Starlet sea anemone</name>
    <dbReference type="NCBI Taxonomy" id="45351"/>
    <lineage>
        <taxon>Eukaryota</taxon>
        <taxon>Metazoa</taxon>
        <taxon>Cnidaria</taxon>
        <taxon>Anthozoa</taxon>
        <taxon>Hexacorallia</taxon>
        <taxon>Actiniaria</taxon>
        <taxon>Edwardsiidae</taxon>
        <taxon>Nematostella</taxon>
    </lineage>
</organism>
<feature type="transmembrane region" description="Helical" evidence="7">
    <location>
        <begin position="99"/>
        <end position="120"/>
    </location>
</feature>
<feature type="transmembrane region" description="Helical" evidence="7">
    <location>
        <begin position="38"/>
        <end position="58"/>
    </location>
</feature>
<feature type="transmembrane region" description="Helical" evidence="7">
    <location>
        <begin position="300"/>
        <end position="321"/>
    </location>
</feature>
<dbReference type="HOGENOM" id="CLU_798284_0_0_1"/>
<dbReference type="EMBL" id="DS478636">
    <property type="protein sequence ID" value="EDO25672.1"/>
    <property type="molecule type" value="Genomic_DNA"/>
</dbReference>
<feature type="transmembrane region" description="Helical" evidence="7">
    <location>
        <begin position="158"/>
        <end position="180"/>
    </location>
</feature>
<evidence type="ECO:0000256" key="5">
    <source>
        <dbReference type="ARBA" id="ARBA00023136"/>
    </source>
</evidence>
<feature type="transmembrane region" description="Helical" evidence="7">
    <location>
        <begin position="275"/>
        <end position="293"/>
    </location>
</feature>
<proteinExistence type="predicted"/>
<gene>
    <name evidence="9" type="ORF">NEMVEDRAFT_v1g156758</name>
</gene>
<dbReference type="Pfam" id="PF00361">
    <property type="entry name" value="Proton_antipo_M"/>
    <property type="match status" value="1"/>
</dbReference>
<feature type="transmembrane region" description="Helical" evidence="7">
    <location>
        <begin position="242"/>
        <end position="269"/>
    </location>
</feature>
<sequence>MYFILEFFLLLSILFFFLFGISNAYSSKIRFPNIESSLISLVFIILANSAYICLNNSFLELVLFNNLLTKDSISNLVALLLIFINMVVILVTRYYNRTLYIISFEFLFLVLFLTFNSILLASVNNLFLFFLLLESQSITLFILSSINKRSRYSIESSLKYFILGSFSSIIMLLGISLVYITTSFMFFDDLIVFFSSIDSLFLNTGISFALIFISVGFFFKLYSAPFHFWVSDIYEGSASSSVLLFASSSFFVFYYMFIKLFFVVFYNFFNFFSNYLIVFAICSMIFGTLGGLLQIRLKRLLAYSSITVTGYIFLVLFSESLYSVESVFFFILVYITISIGMFTIVTNL</sequence>
<dbReference type="STRING" id="45351.A8DVT7"/>
<accession>A8DVT7</accession>
<dbReference type="Proteomes" id="UP000001593">
    <property type="component" value="Unassembled WGS sequence"/>
</dbReference>
<evidence type="ECO:0000259" key="8">
    <source>
        <dbReference type="Pfam" id="PF00361"/>
    </source>
</evidence>
<dbReference type="InParanoid" id="A8DVT7"/>
<comment type="catalytic activity">
    <reaction evidence="6">
        <text>a ubiquinone + NADH + 5 H(+)(in) = a ubiquinol + NAD(+) + 4 H(+)(out)</text>
        <dbReference type="Rhea" id="RHEA:29091"/>
        <dbReference type="Rhea" id="RHEA-COMP:9565"/>
        <dbReference type="Rhea" id="RHEA-COMP:9566"/>
        <dbReference type="ChEBI" id="CHEBI:15378"/>
        <dbReference type="ChEBI" id="CHEBI:16389"/>
        <dbReference type="ChEBI" id="CHEBI:17976"/>
        <dbReference type="ChEBI" id="CHEBI:57540"/>
        <dbReference type="ChEBI" id="CHEBI:57945"/>
        <dbReference type="EC" id="7.1.1.2"/>
    </reaction>
</comment>
<feature type="transmembrane region" description="Helical" evidence="7">
    <location>
        <begin position="200"/>
        <end position="222"/>
    </location>
</feature>
<feature type="transmembrane region" description="Helical" evidence="7">
    <location>
        <begin position="327"/>
        <end position="345"/>
    </location>
</feature>
<dbReference type="FunCoup" id="A8DVT7">
    <property type="interactions" value="2"/>
</dbReference>
<evidence type="ECO:0000313" key="9">
    <source>
        <dbReference type="EMBL" id="EDO25672.1"/>
    </source>
</evidence>
<name>A8DVT7_NEMVE</name>
<evidence type="ECO:0000256" key="6">
    <source>
        <dbReference type="ARBA" id="ARBA00049551"/>
    </source>
</evidence>
<dbReference type="GO" id="GO:0016020">
    <property type="term" value="C:membrane"/>
    <property type="evidence" value="ECO:0007669"/>
    <property type="project" value="UniProtKB-SubCell"/>
</dbReference>
<dbReference type="AlphaFoldDB" id="A8DVT7"/>
<keyword evidence="4 7" id="KW-1133">Transmembrane helix</keyword>
<keyword evidence="10" id="KW-1185">Reference proteome</keyword>
<feature type="transmembrane region" description="Helical" evidence="7">
    <location>
        <begin position="126"/>
        <end position="146"/>
    </location>
</feature>
<evidence type="ECO:0000256" key="4">
    <source>
        <dbReference type="ARBA" id="ARBA00022989"/>
    </source>
</evidence>
<keyword evidence="3 7" id="KW-0812">Transmembrane</keyword>